<accession>A0AB39JG27</accession>
<reference evidence="1" key="1">
    <citation type="submission" date="2024-03" db="EMBL/GenBank/DDBJ databases">
        <title>Eukaryotic viruses encode the ribosomal protein eL40.</title>
        <authorList>
            <person name="Thomy J."/>
            <person name="Schvarcz C.R."/>
            <person name="McBeain K.A."/>
            <person name="Edwards K.F."/>
            <person name="Steward G.F."/>
        </authorList>
    </citation>
    <scope>NUCLEOTIDE SEQUENCE</scope>
    <source>
        <strain evidence="1">FloV-SA2</strain>
    </source>
</reference>
<dbReference type="EMBL" id="PP542043">
    <property type="protein sequence ID" value="XDO02366.1"/>
    <property type="molecule type" value="Genomic_DNA"/>
</dbReference>
<sequence length="82" mass="9510">MTTIHNLPDEVVHIIYRYSNEFLKDIPKWNKNTQKWNRLITNKCHVCNKSSSLVSLSHLCDCCLNNCSGVCNNELICWTCAH</sequence>
<proteinExistence type="predicted"/>
<name>A0AB39JG27_9VIRU</name>
<organism evidence="1">
    <name type="scientific">Florenciella sp. virus SA2</name>
    <dbReference type="NCBI Taxonomy" id="3240092"/>
    <lineage>
        <taxon>Viruses</taxon>
    </lineage>
</organism>
<evidence type="ECO:0008006" key="2">
    <source>
        <dbReference type="Google" id="ProtNLM"/>
    </source>
</evidence>
<gene>
    <name evidence="1" type="ORF">FloV-SA2_00551</name>
</gene>
<evidence type="ECO:0000313" key="1">
    <source>
        <dbReference type="EMBL" id="XDO02366.1"/>
    </source>
</evidence>
<protein>
    <recommendedName>
        <fullName evidence="2">F-box domain-containing protein</fullName>
    </recommendedName>
</protein>